<dbReference type="Pfam" id="PF00107">
    <property type="entry name" value="ADH_zinc_N"/>
    <property type="match status" value="1"/>
</dbReference>
<evidence type="ECO:0000313" key="7">
    <source>
        <dbReference type="EMBL" id="CDS87754.1"/>
    </source>
</evidence>
<organism evidence="6">
    <name type="scientific">Clostridioides difficile</name>
    <name type="common">Peptoclostridium difficile</name>
    <dbReference type="NCBI Taxonomy" id="1496"/>
    <lineage>
        <taxon>Bacteria</taxon>
        <taxon>Bacillati</taxon>
        <taxon>Bacillota</taxon>
        <taxon>Clostridia</taxon>
        <taxon>Peptostreptococcales</taxon>
        <taxon>Peptostreptococcaceae</taxon>
        <taxon>Clostridioides</taxon>
    </lineage>
</organism>
<dbReference type="InterPro" id="IPR002328">
    <property type="entry name" value="ADH_Zn_CS"/>
</dbReference>
<name>A0A069A8H3_CLODI</name>
<evidence type="ECO:0000313" key="6">
    <source>
        <dbReference type="EMBL" id="CDS85628.1"/>
    </source>
</evidence>
<dbReference type="GO" id="GO:0008270">
    <property type="term" value="F:zinc ion binding"/>
    <property type="evidence" value="ECO:0007669"/>
    <property type="project" value="InterPro"/>
</dbReference>
<dbReference type="InterPro" id="IPR011032">
    <property type="entry name" value="GroES-like_sf"/>
</dbReference>
<dbReference type="RefSeq" id="WP_021366996.1">
    <property type="nucleotide sequence ID" value="NZ_BBYB01000197.1"/>
</dbReference>
<evidence type="ECO:0000313" key="8">
    <source>
        <dbReference type="EMBL" id="CDT13259.1"/>
    </source>
</evidence>
<dbReference type="InterPro" id="IPR036291">
    <property type="entry name" value="NAD(P)-bd_dom_sf"/>
</dbReference>
<dbReference type="SMART" id="SM00829">
    <property type="entry name" value="PKS_ER"/>
    <property type="match status" value="1"/>
</dbReference>
<proteinExistence type="inferred from homology"/>
<keyword evidence="3 6" id="KW-0560">Oxidoreductase</keyword>
<sequence length="350" mass="38324">MKAAVLHGTNDMRFEDIEIKPCESDEVKIKVMAAGICGSDPPRVLKHWKYPVPAIPGHEFSGVIAEVGKDVKNVKVGDRVVAIPFIPCNECEYCKRGLFSLCDDHGMLGAKSFGAFAEYVNIKATNVLLIGDMDFEDAAMIEPLAVAMHGVLNIGVQVGDTVAVMGSGTMGQLVIQGLKIAGAGTIIAVDISDNKLRESKELGADIIINAKDINPVEKIKELTGGKGVDIALECAGSKITQEQCLLITKKKSKIGFLGIAYSDITLSEEAFENIFRKELELKGFWNSYSAPFPGQEWTKGINLVNEGKIKLKEMVSHRFSLEDTYKAFEMIRDRKEEFNKILILPQGVEK</sequence>
<comment type="cofactor">
    <cofactor evidence="4">
        <name>Zn(2+)</name>
        <dbReference type="ChEBI" id="CHEBI:29105"/>
    </cofactor>
</comment>
<dbReference type="InterPro" id="IPR050129">
    <property type="entry name" value="Zn_alcohol_dh"/>
</dbReference>
<comment type="similarity">
    <text evidence="4">Belongs to the zinc-containing alcohol dehydrogenase family.</text>
</comment>
<dbReference type="EMBL" id="LK932505">
    <property type="protein sequence ID" value="CDS85628.1"/>
    <property type="molecule type" value="Genomic_DNA"/>
</dbReference>
<accession>A0A069A8H3</accession>
<dbReference type="GO" id="GO:0016491">
    <property type="term" value="F:oxidoreductase activity"/>
    <property type="evidence" value="ECO:0007669"/>
    <property type="project" value="UniProtKB-KW"/>
</dbReference>
<dbReference type="EMBL" id="LK932994">
    <property type="protein sequence ID" value="CDT13259.1"/>
    <property type="molecule type" value="Genomic_DNA"/>
</dbReference>
<dbReference type="SUPFAM" id="SSF50129">
    <property type="entry name" value="GroES-like"/>
    <property type="match status" value="1"/>
</dbReference>
<dbReference type="PANTHER" id="PTHR43401:SF2">
    <property type="entry name" value="L-THREONINE 3-DEHYDROGENASE"/>
    <property type="match status" value="1"/>
</dbReference>
<feature type="domain" description="Enoyl reductase (ER)" evidence="5">
    <location>
        <begin position="8"/>
        <end position="343"/>
    </location>
</feature>
<dbReference type="PROSITE" id="PS00059">
    <property type="entry name" value="ADH_ZINC"/>
    <property type="match status" value="1"/>
</dbReference>
<evidence type="ECO:0000256" key="2">
    <source>
        <dbReference type="ARBA" id="ARBA00022833"/>
    </source>
</evidence>
<dbReference type="EC" id="1.1.1.-" evidence="6"/>
<reference evidence="6" key="1">
    <citation type="submission" date="2014-07" db="EMBL/GenBank/DDBJ databases">
        <authorList>
            <person name="Monot Marc"/>
        </authorList>
    </citation>
    <scope>NUCLEOTIDE SEQUENCE</scope>
    <source>
        <strain evidence="8">7032989</strain>
        <strain evidence="7">7032994</strain>
    </source>
</reference>
<keyword evidence="2 4" id="KW-0862">Zinc</keyword>
<dbReference type="InterPro" id="IPR013149">
    <property type="entry name" value="ADH-like_C"/>
</dbReference>
<dbReference type="PANTHER" id="PTHR43401">
    <property type="entry name" value="L-THREONINE 3-DEHYDROGENASE"/>
    <property type="match status" value="1"/>
</dbReference>
<dbReference type="EMBL" id="LK932402">
    <property type="protein sequence ID" value="CDS87754.1"/>
    <property type="molecule type" value="Genomic_DNA"/>
</dbReference>
<evidence type="ECO:0000259" key="5">
    <source>
        <dbReference type="SMART" id="SM00829"/>
    </source>
</evidence>
<dbReference type="InterPro" id="IPR020843">
    <property type="entry name" value="ER"/>
</dbReference>
<keyword evidence="1 4" id="KW-0479">Metal-binding</keyword>
<evidence type="ECO:0000256" key="1">
    <source>
        <dbReference type="ARBA" id="ARBA00022723"/>
    </source>
</evidence>
<protein>
    <submittedName>
        <fullName evidence="7">Putative chlorophyll synthesis pathway protein BchC</fullName>
    </submittedName>
    <submittedName>
        <fullName evidence="6">Putative sugar-phosphate dehydrogenase</fullName>
        <ecNumber evidence="6">1.1.1.-</ecNumber>
    </submittedName>
</protein>
<dbReference type="SUPFAM" id="SSF51735">
    <property type="entry name" value="NAD(P)-binding Rossmann-fold domains"/>
    <property type="match status" value="1"/>
</dbReference>
<dbReference type="Gene3D" id="3.40.50.720">
    <property type="entry name" value="NAD(P)-binding Rossmann-like Domain"/>
    <property type="match status" value="1"/>
</dbReference>
<evidence type="ECO:0000256" key="4">
    <source>
        <dbReference type="RuleBase" id="RU361277"/>
    </source>
</evidence>
<gene>
    <name evidence="8" type="ORF">BN1095_330049</name>
    <name evidence="6" type="ORF">BN1096_520391</name>
    <name evidence="7" type="ORF">BN1097_630227</name>
</gene>
<evidence type="ECO:0000256" key="3">
    <source>
        <dbReference type="ARBA" id="ARBA00023002"/>
    </source>
</evidence>
<dbReference type="Gene3D" id="3.90.180.10">
    <property type="entry name" value="Medium-chain alcohol dehydrogenases, catalytic domain"/>
    <property type="match status" value="1"/>
</dbReference>
<dbReference type="CDD" id="cd08236">
    <property type="entry name" value="sugar_DH"/>
    <property type="match status" value="1"/>
</dbReference>
<dbReference type="InterPro" id="IPR013154">
    <property type="entry name" value="ADH-like_N"/>
</dbReference>
<dbReference type="Pfam" id="PF08240">
    <property type="entry name" value="ADH_N"/>
    <property type="match status" value="1"/>
</dbReference>
<dbReference type="AlphaFoldDB" id="A0A069A8H3"/>